<comment type="caution">
    <text evidence="2">The sequence shown here is derived from an EMBL/GenBank/DDBJ whole genome shotgun (WGS) entry which is preliminary data.</text>
</comment>
<feature type="region of interest" description="Disordered" evidence="1">
    <location>
        <begin position="89"/>
        <end position="130"/>
    </location>
</feature>
<accession>A0A2I0HR01</accession>
<dbReference type="AlphaFoldDB" id="A0A2I0HR01"/>
<keyword evidence="3" id="KW-1185">Reference proteome</keyword>
<protein>
    <submittedName>
        <fullName evidence="2">Uncharacterized protein</fullName>
    </submittedName>
</protein>
<evidence type="ECO:0000256" key="1">
    <source>
        <dbReference type="SAM" id="MobiDB-lite"/>
    </source>
</evidence>
<organism evidence="2 3">
    <name type="scientific">Punica granatum</name>
    <name type="common">Pomegranate</name>
    <dbReference type="NCBI Taxonomy" id="22663"/>
    <lineage>
        <taxon>Eukaryota</taxon>
        <taxon>Viridiplantae</taxon>
        <taxon>Streptophyta</taxon>
        <taxon>Embryophyta</taxon>
        <taxon>Tracheophyta</taxon>
        <taxon>Spermatophyta</taxon>
        <taxon>Magnoliopsida</taxon>
        <taxon>eudicotyledons</taxon>
        <taxon>Gunneridae</taxon>
        <taxon>Pentapetalae</taxon>
        <taxon>rosids</taxon>
        <taxon>malvids</taxon>
        <taxon>Myrtales</taxon>
        <taxon>Lythraceae</taxon>
        <taxon>Punica</taxon>
    </lineage>
</organism>
<evidence type="ECO:0000313" key="3">
    <source>
        <dbReference type="Proteomes" id="UP000233551"/>
    </source>
</evidence>
<proteinExistence type="predicted"/>
<dbReference type="EMBL" id="PGOL01006127">
    <property type="protein sequence ID" value="PKI34148.1"/>
    <property type="molecule type" value="Genomic_DNA"/>
</dbReference>
<feature type="compositionally biased region" description="Basic and acidic residues" evidence="1">
    <location>
        <begin position="94"/>
        <end position="120"/>
    </location>
</feature>
<name>A0A2I0HR01_PUNGR</name>
<reference evidence="2 3" key="1">
    <citation type="submission" date="2017-11" db="EMBL/GenBank/DDBJ databases">
        <title>De-novo sequencing of pomegranate (Punica granatum L.) genome.</title>
        <authorList>
            <person name="Akparov Z."/>
            <person name="Amiraslanov A."/>
            <person name="Hajiyeva S."/>
            <person name="Abbasov M."/>
            <person name="Kaur K."/>
            <person name="Hamwieh A."/>
            <person name="Solovyev V."/>
            <person name="Salamov A."/>
            <person name="Braich B."/>
            <person name="Kosarev P."/>
            <person name="Mahmoud A."/>
            <person name="Hajiyev E."/>
            <person name="Babayeva S."/>
            <person name="Izzatullayeva V."/>
            <person name="Mammadov A."/>
            <person name="Mammadov A."/>
            <person name="Sharifova S."/>
            <person name="Ojaghi J."/>
            <person name="Eynullazada K."/>
            <person name="Bayramov B."/>
            <person name="Abdulazimova A."/>
            <person name="Shahmuradov I."/>
        </authorList>
    </citation>
    <scope>NUCLEOTIDE SEQUENCE [LARGE SCALE GENOMIC DNA]</scope>
    <source>
        <strain evidence="3">cv. AG2017</strain>
        <tissue evidence="2">Leaf</tissue>
    </source>
</reference>
<evidence type="ECO:0000313" key="2">
    <source>
        <dbReference type="EMBL" id="PKI34148.1"/>
    </source>
</evidence>
<gene>
    <name evidence="2" type="ORF">CRG98_045503</name>
</gene>
<sequence length="138" mass="15080">MAIGVVVSAISTRIEDRDVEDIIEVGEDTIVGRRHGGREKNSSPVGKVVKPISLDQFEGDAQPLHAATIGTSGSRLLVEANHGRHCVGHYSRRGSLENQRKGGGDCHHTHFTKDRKESRKGNYGHRGSSECHLHLNRG</sequence>
<dbReference type="Proteomes" id="UP000233551">
    <property type="component" value="Unassembled WGS sequence"/>
</dbReference>